<sequence length="205" mass="21987">MTDYRLEDLARLSGVSTRNIRAYRERGLLDPPRRVGRSAYYGEQHLAQLTAISQLLAKGFNSAHIAEFFAGLRSGQGLADTLGVQRSGWRGPEPALGVDPAGEEVRTLIEFGLAHIVDGAVELTDPQLGAIVSKADDQRLCLRVMAHIARSEGDAIDRLAEATVAALAEWSRALSAAPLGEIAQAVVADVMDRAMRTRLAATAAE</sequence>
<evidence type="ECO:0000313" key="4">
    <source>
        <dbReference type="Proteomes" id="UP001160130"/>
    </source>
</evidence>
<dbReference type="PROSITE" id="PS50937">
    <property type="entry name" value="HTH_MERR_2"/>
    <property type="match status" value="1"/>
</dbReference>
<dbReference type="Gene3D" id="1.10.1660.10">
    <property type="match status" value="1"/>
</dbReference>
<evidence type="ECO:0000259" key="2">
    <source>
        <dbReference type="PROSITE" id="PS50937"/>
    </source>
</evidence>
<gene>
    <name evidence="3" type="ORF">M2272_001206</name>
</gene>
<feature type="domain" description="HTH merR-type" evidence="2">
    <location>
        <begin position="9"/>
        <end position="71"/>
    </location>
</feature>
<reference evidence="3 4" key="1">
    <citation type="submission" date="2023-04" db="EMBL/GenBank/DDBJ databases">
        <title>Forest soil microbial communities from Buena Vista Peninsula, Colon Province, Panama.</title>
        <authorList>
            <person name="Bouskill N."/>
        </authorList>
    </citation>
    <scope>NUCLEOTIDE SEQUENCE [LARGE SCALE GENOMIC DNA]</scope>
    <source>
        <strain evidence="3 4">AC80</strain>
    </source>
</reference>
<comment type="caution">
    <text evidence="3">The sequence shown here is derived from an EMBL/GenBank/DDBJ whole genome shotgun (WGS) entry which is preliminary data.</text>
</comment>
<proteinExistence type="predicted"/>
<dbReference type="SUPFAM" id="SSF46955">
    <property type="entry name" value="Putative DNA-binding domain"/>
    <property type="match status" value="1"/>
</dbReference>
<keyword evidence="1 3" id="KW-0238">DNA-binding</keyword>
<evidence type="ECO:0000313" key="3">
    <source>
        <dbReference type="EMBL" id="MDH6194577.1"/>
    </source>
</evidence>
<dbReference type="EMBL" id="JARXVE010000002">
    <property type="protein sequence ID" value="MDH6194577.1"/>
    <property type="molecule type" value="Genomic_DNA"/>
</dbReference>
<dbReference type="InterPro" id="IPR047057">
    <property type="entry name" value="MerR_fam"/>
</dbReference>
<dbReference type="PANTHER" id="PTHR30204">
    <property type="entry name" value="REDOX-CYCLING DRUG-SENSING TRANSCRIPTIONAL ACTIVATOR SOXR"/>
    <property type="match status" value="1"/>
</dbReference>
<evidence type="ECO:0000256" key="1">
    <source>
        <dbReference type="ARBA" id="ARBA00023125"/>
    </source>
</evidence>
<organism evidence="3 4">
    <name type="scientific">Mycolicibacterium frederiksbergense</name>
    <dbReference type="NCBI Taxonomy" id="117567"/>
    <lineage>
        <taxon>Bacteria</taxon>
        <taxon>Bacillati</taxon>
        <taxon>Actinomycetota</taxon>
        <taxon>Actinomycetes</taxon>
        <taxon>Mycobacteriales</taxon>
        <taxon>Mycobacteriaceae</taxon>
        <taxon>Mycolicibacterium</taxon>
    </lineage>
</organism>
<dbReference type="PANTHER" id="PTHR30204:SF93">
    <property type="entry name" value="HTH MERR-TYPE DOMAIN-CONTAINING PROTEIN"/>
    <property type="match status" value="1"/>
</dbReference>
<dbReference type="Pfam" id="PF13411">
    <property type="entry name" value="MerR_1"/>
    <property type="match status" value="1"/>
</dbReference>
<dbReference type="Proteomes" id="UP001160130">
    <property type="component" value="Unassembled WGS sequence"/>
</dbReference>
<dbReference type="RefSeq" id="WP_280831254.1">
    <property type="nucleotide sequence ID" value="NZ_JARXVE010000002.1"/>
</dbReference>
<dbReference type="GO" id="GO:0003677">
    <property type="term" value="F:DNA binding"/>
    <property type="evidence" value="ECO:0007669"/>
    <property type="project" value="UniProtKB-KW"/>
</dbReference>
<accession>A0ABT6KV57</accession>
<keyword evidence="4" id="KW-1185">Reference proteome</keyword>
<dbReference type="InterPro" id="IPR009061">
    <property type="entry name" value="DNA-bd_dom_put_sf"/>
</dbReference>
<name>A0ABT6KV57_9MYCO</name>
<protein>
    <submittedName>
        <fullName evidence="3">DNA-binding transcriptional MerR regulator</fullName>
    </submittedName>
</protein>
<dbReference type="InterPro" id="IPR000551">
    <property type="entry name" value="MerR-type_HTH_dom"/>
</dbReference>
<dbReference type="SMART" id="SM00422">
    <property type="entry name" value="HTH_MERR"/>
    <property type="match status" value="1"/>
</dbReference>